<feature type="transmembrane region" description="Helical" evidence="1">
    <location>
        <begin position="172"/>
        <end position="190"/>
    </location>
</feature>
<feature type="transmembrane region" description="Helical" evidence="1">
    <location>
        <begin position="55"/>
        <end position="76"/>
    </location>
</feature>
<organism evidence="3 4">
    <name type="scientific">Pedobacter polaris</name>
    <dbReference type="NCBI Taxonomy" id="2571273"/>
    <lineage>
        <taxon>Bacteria</taxon>
        <taxon>Pseudomonadati</taxon>
        <taxon>Bacteroidota</taxon>
        <taxon>Sphingobacteriia</taxon>
        <taxon>Sphingobacteriales</taxon>
        <taxon>Sphingobacteriaceae</taxon>
        <taxon>Pedobacter</taxon>
    </lineage>
</organism>
<feature type="domain" description="Peptidase M1 membrane alanine aminopeptidase" evidence="2">
    <location>
        <begin position="856"/>
        <end position="1047"/>
    </location>
</feature>
<evidence type="ECO:0000259" key="2">
    <source>
        <dbReference type="Pfam" id="PF01433"/>
    </source>
</evidence>
<keyword evidence="1" id="KW-1133">Transmembrane helix</keyword>
<dbReference type="PROSITE" id="PS51257">
    <property type="entry name" value="PROKAR_LIPOPROTEIN"/>
    <property type="match status" value="1"/>
</dbReference>
<feature type="transmembrane region" description="Helical" evidence="1">
    <location>
        <begin position="317"/>
        <end position="336"/>
    </location>
</feature>
<dbReference type="EMBL" id="SWBR01000004">
    <property type="protein sequence ID" value="TKC06571.1"/>
    <property type="molecule type" value="Genomic_DNA"/>
</dbReference>
<sequence>MLGAMFKFELRYHFTQLSFIIAATLFLILGCFSAVNGGFGGSEVHRDSPYVITNIIALFSLLTIFAGTLCCANVVLRDTIYKMDSVLYTTSITKKAYFFVRFLGLLLTVFTLLVCAILGIYIGTLFVDGSELGTFNLLNYLHPLLVFGLPNVLFACSLIFCTAVLTKNVRAIYVAGVSLYILYMAASILGNSPLLATSVKVNDPGILPFLIDPFGLASFFSETRSWTDLQRNQHLFPVKGIFLFNRLLWLGFSALIITISYRFFNFRLQSQSQQKQKKQAKISAKLIPFRHFNVFPKGLAYAFSSFKSQFKLEVISLFKHIPFMVMMLLWIFIFAIELKDTILYGAYGIKFYPTTGAIIEEMRAMKFALILLVFYAAELINRERTSNIQSLIYSTPVNTTVLWGAKCLTLAVLVISLVSANILIGISLQIFNGYFEIEIAKYLSLYYYSAFALLLFIVLIVFIQNLVTNKYLGMLLSMVVVFACAFSTRLGIEHFLLRFASVPDLQFSYFNGFGHYAKAFNWYMLYWSGFAVVLSVLTIGMWQGSLQLTFLDRLKSLPRSVYKLKFIALVGVVIWISCAAFIYQQTNVIGNYKSKQEALDWNINYEKKYKAFDKLPQPIIKSIKTTVDLFTDENRYEVKGTYQLKNETNKPIAKLWVTLHQAVNSFEIRIPNATAHPIDKTFNQQFIDLKTPLKPVEELKMDFSLSVIRSGFVPFDTENSVVSNGAYIELEKFVPHFGYNPNLEIDDNKLRKKEGLPSYQISKEIDLKYHLIDLETTISTASDQQVVTVGTLQKSWKANDRSYFKYKTTVPINFMFALSSAKYQLKKENYKGLTLSVYYQLGHEYNVKTMFKAIKDALDYGNTNFSAYPLKQFTLAEIPHYKGAATAYPGVVFNAERINYLTDFRDEHKVNQSYAITTHEIAHQWWANSLAPADAMGYAMLTESLAKYTEAMLLEKNFGKMYLSDYLKDDNNLYFAYRNPNEKELPLAKTYGQNHVHYQKGGLVMYGVKEALGEEVVNGALSKLIATHANPHQRAVTQDLIGTILNLAPEKDKKFIDESFNEVVDYDLKLKVLACKRLVNGKFSIDLQINGGKHKQGDKTLLTPDMDIDIAFFSKAQLELNRYAKPTYFQKHRINKLQTKLNIVVDQKPKTIALDPYAYLLDANLKDNMQELK</sequence>
<dbReference type="GO" id="GO:0008237">
    <property type="term" value="F:metallopeptidase activity"/>
    <property type="evidence" value="ECO:0007669"/>
    <property type="project" value="InterPro"/>
</dbReference>
<dbReference type="OrthoDB" id="100605at2"/>
<feature type="transmembrane region" description="Helical" evidence="1">
    <location>
        <begin position="144"/>
        <end position="165"/>
    </location>
</feature>
<comment type="caution">
    <text evidence="3">The sequence shown here is derived from an EMBL/GenBank/DDBJ whole genome shotgun (WGS) entry which is preliminary data.</text>
</comment>
<accession>A0A4U1CH27</accession>
<feature type="transmembrane region" description="Helical" evidence="1">
    <location>
        <begin position="401"/>
        <end position="425"/>
    </location>
</feature>
<dbReference type="SUPFAM" id="SSF55486">
    <property type="entry name" value="Metalloproteases ('zincins'), catalytic domain"/>
    <property type="match status" value="1"/>
</dbReference>
<keyword evidence="1" id="KW-0472">Membrane</keyword>
<keyword evidence="1" id="KW-0812">Transmembrane</keyword>
<name>A0A4U1CH27_9SPHI</name>
<feature type="transmembrane region" description="Helical" evidence="1">
    <location>
        <begin position="562"/>
        <end position="583"/>
    </location>
</feature>
<proteinExistence type="predicted"/>
<feature type="transmembrane region" description="Helical" evidence="1">
    <location>
        <begin position="12"/>
        <end position="35"/>
    </location>
</feature>
<feature type="transmembrane region" description="Helical" evidence="1">
    <location>
        <begin position="520"/>
        <end position="542"/>
    </location>
</feature>
<dbReference type="InterPro" id="IPR014782">
    <property type="entry name" value="Peptidase_M1_dom"/>
</dbReference>
<dbReference type="Gene3D" id="1.10.390.10">
    <property type="entry name" value="Neutral Protease Domain 2"/>
    <property type="match status" value="1"/>
</dbReference>
<feature type="transmembrane region" description="Helical" evidence="1">
    <location>
        <begin position="445"/>
        <end position="463"/>
    </location>
</feature>
<evidence type="ECO:0000313" key="3">
    <source>
        <dbReference type="EMBL" id="TKC06571.1"/>
    </source>
</evidence>
<reference evidence="3 4" key="1">
    <citation type="submission" date="2019-04" db="EMBL/GenBank/DDBJ databases">
        <title>Pedobacter sp. RP-3-22 sp. nov., isolated from Arctic soil.</title>
        <authorList>
            <person name="Dahal R.H."/>
            <person name="Kim D.-U."/>
        </authorList>
    </citation>
    <scope>NUCLEOTIDE SEQUENCE [LARGE SCALE GENOMIC DNA]</scope>
    <source>
        <strain evidence="3 4">RP-3-22</strain>
    </source>
</reference>
<dbReference type="Pfam" id="PF01433">
    <property type="entry name" value="Peptidase_M1"/>
    <property type="match status" value="1"/>
</dbReference>
<dbReference type="GO" id="GO:0008270">
    <property type="term" value="F:zinc ion binding"/>
    <property type="evidence" value="ECO:0007669"/>
    <property type="project" value="InterPro"/>
</dbReference>
<dbReference type="Proteomes" id="UP000309488">
    <property type="component" value="Unassembled WGS sequence"/>
</dbReference>
<dbReference type="AlphaFoldDB" id="A0A4U1CH27"/>
<keyword evidence="4" id="KW-1185">Reference proteome</keyword>
<feature type="transmembrane region" description="Helical" evidence="1">
    <location>
        <begin position="475"/>
        <end position="500"/>
    </location>
</feature>
<feature type="transmembrane region" description="Helical" evidence="1">
    <location>
        <begin position="247"/>
        <end position="264"/>
    </location>
</feature>
<evidence type="ECO:0000313" key="4">
    <source>
        <dbReference type="Proteomes" id="UP000309488"/>
    </source>
</evidence>
<evidence type="ECO:0000256" key="1">
    <source>
        <dbReference type="SAM" id="Phobius"/>
    </source>
</evidence>
<protein>
    <recommendedName>
        <fullName evidence="2">Peptidase M1 membrane alanine aminopeptidase domain-containing protein</fullName>
    </recommendedName>
</protein>
<dbReference type="InterPro" id="IPR027268">
    <property type="entry name" value="Peptidase_M4/M1_CTD_sf"/>
</dbReference>
<feature type="transmembrane region" description="Helical" evidence="1">
    <location>
        <begin position="97"/>
        <end position="124"/>
    </location>
</feature>
<gene>
    <name evidence="3" type="ORF">FA048_15285</name>
</gene>